<dbReference type="AlphaFoldDB" id="A0A381V6H7"/>
<protein>
    <submittedName>
        <fullName evidence="1">Uncharacterized protein</fullName>
    </submittedName>
</protein>
<reference evidence="1" key="1">
    <citation type="submission" date="2018-05" db="EMBL/GenBank/DDBJ databases">
        <authorList>
            <person name="Lanie J.A."/>
            <person name="Ng W.-L."/>
            <person name="Kazmierczak K.M."/>
            <person name="Andrzejewski T.M."/>
            <person name="Davidsen T.M."/>
            <person name="Wayne K.J."/>
            <person name="Tettelin H."/>
            <person name="Glass J.I."/>
            <person name="Rusch D."/>
            <person name="Podicherti R."/>
            <person name="Tsui H.-C.T."/>
            <person name="Winkler M.E."/>
        </authorList>
    </citation>
    <scope>NUCLEOTIDE SEQUENCE</scope>
</reference>
<organism evidence="1">
    <name type="scientific">marine metagenome</name>
    <dbReference type="NCBI Taxonomy" id="408172"/>
    <lineage>
        <taxon>unclassified sequences</taxon>
        <taxon>metagenomes</taxon>
        <taxon>ecological metagenomes</taxon>
    </lineage>
</organism>
<proteinExistence type="predicted"/>
<evidence type="ECO:0000313" key="1">
    <source>
        <dbReference type="EMBL" id="SVA35989.1"/>
    </source>
</evidence>
<gene>
    <name evidence="1" type="ORF">METZ01_LOCUS88843</name>
</gene>
<feature type="non-terminal residue" evidence="1">
    <location>
        <position position="1"/>
    </location>
</feature>
<accession>A0A381V6H7</accession>
<name>A0A381V6H7_9ZZZZ</name>
<dbReference type="EMBL" id="UINC01007990">
    <property type="protein sequence ID" value="SVA35989.1"/>
    <property type="molecule type" value="Genomic_DNA"/>
</dbReference>
<sequence length="166" mass="18326">LEAELAAQEMMVEIIAEEALAKRLAEFQAKLEAEKAAAAASTAAYQSKQAYEAKVNKIMEDLARELELAKKLDEFKSQLAEELVAQATDKLEEEKVVGAISGEIVTVAGHESCKQTLNLSDHNVELFKRSLAGDYLYNVGPLNKFGTEFSASRWEKYISCIGSYNE</sequence>